<proteinExistence type="predicted"/>
<keyword evidence="1" id="KW-0732">Signal</keyword>
<name>A0ABY7P768_9ACTN</name>
<accession>A0ABY7P768</accession>
<dbReference type="EMBL" id="CP115300">
    <property type="protein sequence ID" value="WBO64113.1"/>
    <property type="molecule type" value="Genomic_DNA"/>
</dbReference>
<feature type="chain" id="PRO_5045072100" evidence="1">
    <location>
        <begin position="33"/>
        <end position="183"/>
    </location>
</feature>
<evidence type="ECO:0000313" key="2">
    <source>
        <dbReference type="EMBL" id="WBO64113.1"/>
    </source>
</evidence>
<organism evidence="2 3">
    <name type="scientific">Streptomyces camelliae</name>
    <dbReference type="NCBI Taxonomy" id="3004093"/>
    <lineage>
        <taxon>Bacteria</taxon>
        <taxon>Bacillati</taxon>
        <taxon>Actinomycetota</taxon>
        <taxon>Actinomycetes</taxon>
        <taxon>Kitasatosporales</taxon>
        <taxon>Streptomycetaceae</taxon>
        <taxon>Streptomyces</taxon>
    </lineage>
</organism>
<dbReference type="RefSeq" id="WP_270081874.1">
    <property type="nucleotide sequence ID" value="NZ_CP115300.1"/>
</dbReference>
<keyword evidence="3" id="KW-1185">Reference proteome</keyword>
<protein>
    <submittedName>
        <fullName evidence="2">Uncharacterized protein</fullName>
    </submittedName>
</protein>
<evidence type="ECO:0000313" key="3">
    <source>
        <dbReference type="Proteomes" id="UP001212326"/>
    </source>
</evidence>
<reference evidence="2 3" key="1">
    <citation type="submission" date="2022-12" db="EMBL/GenBank/DDBJ databases">
        <authorList>
            <person name="Mo P."/>
        </authorList>
    </citation>
    <scope>NUCLEOTIDE SEQUENCE [LARGE SCALE GENOMIC DNA]</scope>
    <source>
        <strain evidence="2 3">HUAS 2-6</strain>
    </source>
</reference>
<feature type="signal peptide" evidence="1">
    <location>
        <begin position="1"/>
        <end position="32"/>
    </location>
</feature>
<gene>
    <name evidence="2" type="ORF">O1G22_15375</name>
</gene>
<dbReference type="Proteomes" id="UP001212326">
    <property type="component" value="Chromosome"/>
</dbReference>
<sequence>MKKNAQRTVALIGASAALALLGTTQLTGVAFAAEGSSKVAAGTMHPDGCPPDPGYRFSAVQHRYKDMVSSVEGTKDETIGITLTRGVTVTGTVTGTVSAEEGVIFANAKESVSVSLAKAITAQVSYSSTWKVPTRVGYLHAGADEKSMHWEYGSTNGACKWHVARQGTAVFPYHVPTFWHTSS</sequence>
<evidence type="ECO:0000256" key="1">
    <source>
        <dbReference type="SAM" id="SignalP"/>
    </source>
</evidence>